<dbReference type="GO" id="GO:0005524">
    <property type="term" value="F:ATP binding"/>
    <property type="evidence" value="ECO:0007669"/>
    <property type="project" value="UniProtKB-KW"/>
</dbReference>
<evidence type="ECO:0000256" key="3">
    <source>
        <dbReference type="SAM" id="MobiDB-lite"/>
    </source>
</evidence>
<name>A0AAD7Y3M1_9FUNG</name>
<dbReference type="GO" id="GO:0035556">
    <property type="term" value="P:intracellular signal transduction"/>
    <property type="evidence" value="ECO:0007669"/>
    <property type="project" value="TreeGrafter"/>
</dbReference>
<feature type="compositionally biased region" description="Polar residues" evidence="3">
    <location>
        <begin position="92"/>
        <end position="102"/>
    </location>
</feature>
<keyword evidence="2" id="KW-0067">ATP-binding</keyword>
<accession>A0AAD7Y3M1</accession>
<gene>
    <name evidence="5" type="ORF">O0I10_001366</name>
</gene>
<proteinExistence type="predicted"/>
<feature type="region of interest" description="Disordered" evidence="3">
    <location>
        <begin position="86"/>
        <end position="119"/>
    </location>
</feature>
<dbReference type="Pfam" id="PF00069">
    <property type="entry name" value="Pkinase"/>
    <property type="match status" value="1"/>
</dbReference>
<dbReference type="PANTHER" id="PTHR24346">
    <property type="entry name" value="MAP/MICROTUBULE AFFINITY-REGULATING KINASE"/>
    <property type="match status" value="1"/>
</dbReference>
<dbReference type="PROSITE" id="PS00108">
    <property type="entry name" value="PROTEIN_KINASE_ST"/>
    <property type="match status" value="1"/>
</dbReference>
<evidence type="ECO:0000313" key="6">
    <source>
        <dbReference type="Proteomes" id="UP001234581"/>
    </source>
</evidence>
<dbReference type="InterPro" id="IPR008271">
    <property type="entry name" value="Ser/Thr_kinase_AS"/>
</dbReference>
<dbReference type="GO" id="GO:0005737">
    <property type="term" value="C:cytoplasm"/>
    <property type="evidence" value="ECO:0007669"/>
    <property type="project" value="TreeGrafter"/>
</dbReference>
<dbReference type="PANTHER" id="PTHR24346:SF30">
    <property type="entry name" value="MATERNAL EMBRYONIC LEUCINE ZIPPER KINASE"/>
    <property type="match status" value="1"/>
</dbReference>
<dbReference type="Proteomes" id="UP001234581">
    <property type="component" value="Unassembled WGS sequence"/>
</dbReference>
<sequence>MSVQTIPRSFPVDGNWLNVPRSSSPEHLYHDDEPSTAPGLSSSISSAGRSSSSSSTTSIPSPSLLAPPEPMKKHGRFQSMFKNARAGLKMTPVNNNNETTSIKSRRSSRSTAASSVHSHRSISSAFSKLAPWKSSSSSLCDNGELRLADKYGPYLKPAKKSSSKSMGATSKKNIASGATAVIRLVEHQGNVLAVKEFKKRDKSEAVHEYEDRMQNEYCISKKVSGHPNVISTVDLVKDERDRWCAVMEYCSGGDVFSLIQERPSLTEMESACLFKQLLLGLDHLHQLGIAHRDIKPENLVLTENGTLKICDFGTSDIVEDGRPSRKWCGSEPFWSPEMWTLKTEHDGYDGRAVDIWSAAVTYMCIRTHMLPFRAAFYTGRPNGKSPMGAKPGSPADVAARAKDGGDQEYQLYCQQRQQQGPTCCEVWQDLSQKERECLAGMMDPDPSTRFTVKQALDTPWMQSVEMCNDGFLPNGWRHYHCRPSSKNK</sequence>
<feature type="region of interest" description="Disordered" evidence="3">
    <location>
        <begin position="1"/>
        <end position="74"/>
    </location>
</feature>
<evidence type="ECO:0000256" key="2">
    <source>
        <dbReference type="ARBA" id="ARBA00022840"/>
    </source>
</evidence>
<organism evidence="5 6">
    <name type="scientific">Lichtheimia ornata</name>
    <dbReference type="NCBI Taxonomy" id="688661"/>
    <lineage>
        <taxon>Eukaryota</taxon>
        <taxon>Fungi</taxon>
        <taxon>Fungi incertae sedis</taxon>
        <taxon>Mucoromycota</taxon>
        <taxon>Mucoromycotina</taxon>
        <taxon>Mucoromycetes</taxon>
        <taxon>Mucorales</taxon>
        <taxon>Lichtheimiaceae</taxon>
        <taxon>Lichtheimia</taxon>
    </lineage>
</organism>
<dbReference type="PROSITE" id="PS50011">
    <property type="entry name" value="PROTEIN_KINASE_DOM"/>
    <property type="match status" value="1"/>
</dbReference>
<keyword evidence="6" id="KW-1185">Reference proteome</keyword>
<dbReference type="AlphaFoldDB" id="A0AAD7Y3M1"/>
<protein>
    <recommendedName>
        <fullName evidence="4">Protein kinase domain-containing protein</fullName>
    </recommendedName>
</protein>
<evidence type="ECO:0000256" key="1">
    <source>
        <dbReference type="ARBA" id="ARBA00022741"/>
    </source>
</evidence>
<dbReference type="SMART" id="SM00220">
    <property type="entry name" value="S_TKc"/>
    <property type="match status" value="1"/>
</dbReference>
<feature type="compositionally biased region" description="Low complexity" evidence="3">
    <location>
        <begin position="35"/>
        <end position="66"/>
    </location>
</feature>
<feature type="domain" description="Protein kinase" evidence="4">
    <location>
        <begin position="168"/>
        <end position="461"/>
    </location>
</feature>
<dbReference type="InterPro" id="IPR000719">
    <property type="entry name" value="Prot_kinase_dom"/>
</dbReference>
<dbReference type="GeneID" id="83208784"/>
<dbReference type="RefSeq" id="XP_058348101.1">
    <property type="nucleotide sequence ID" value="XM_058481463.1"/>
</dbReference>
<feature type="compositionally biased region" description="Low complexity" evidence="3">
    <location>
        <begin position="109"/>
        <end position="119"/>
    </location>
</feature>
<dbReference type="GO" id="GO:0004674">
    <property type="term" value="F:protein serine/threonine kinase activity"/>
    <property type="evidence" value="ECO:0007669"/>
    <property type="project" value="TreeGrafter"/>
</dbReference>
<dbReference type="SUPFAM" id="SSF56112">
    <property type="entry name" value="Protein kinase-like (PK-like)"/>
    <property type="match status" value="1"/>
</dbReference>
<dbReference type="EMBL" id="JARTCD010000003">
    <property type="protein sequence ID" value="KAJ8663189.1"/>
    <property type="molecule type" value="Genomic_DNA"/>
</dbReference>
<dbReference type="Gene3D" id="1.10.510.10">
    <property type="entry name" value="Transferase(Phosphotransferase) domain 1"/>
    <property type="match status" value="1"/>
</dbReference>
<dbReference type="InterPro" id="IPR011009">
    <property type="entry name" value="Kinase-like_dom_sf"/>
</dbReference>
<reference evidence="5 6" key="1">
    <citation type="submission" date="2023-03" db="EMBL/GenBank/DDBJ databases">
        <title>Genome sequence of Lichtheimia ornata CBS 291.66.</title>
        <authorList>
            <person name="Mohabir J.T."/>
            <person name="Shea T.P."/>
            <person name="Kurbessoian T."/>
            <person name="Berby B."/>
            <person name="Fontaine J."/>
            <person name="Livny J."/>
            <person name="Gnirke A."/>
            <person name="Stajich J.E."/>
            <person name="Cuomo C.A."/>
        </authorList>
    </citation>
    <scope>NUCLEOTIDE SEQUENCE [LARGE SCALE GENOMIC DNA]</scope>
    <source>
        <strain evidence="5">CBS 291.66</strain>
    </source>
</reference>
<evidence type="ECO:0000259" key="4">
    <source>
        <dbReference type="PROSITE" id="PS50011"/>
    </source>
</evidence>
<keyword evidence="1" id="KW-0547">Nucleotide-binding</keyword>
<evidence type="ECO:0000313" key="5">
    <source>
        <dbReference type="EMBL" id="KAJ8663189.1"/>
    </source>
</evidence>
<comment type="caution">
    <text evidence="5">The sequence shown here is derived from an EMBL/GenBank/DDBJ whole genome shotgun (WGS) entry which is preliminary data.</text>
</comment>